<evidence type="ECO:0000256" key="7">
    <source>
        <dbReference type="ARBA" id="ARBA00023157"/>
    </source>
</evidence>
<dbReference type="InterPro" id="IPR007964">
    <property type="entry name" value="MIC19/MIC25"/>
</dbReference>
<reference evidence="12" key="1">
    <citation type="submission" date="2022-03" db="EMBL/GenBank/DDBJ databases">
        <authorList>
            <person name="Alioto T."/>
            <person name="Alioto T."/>
            <person name="Gomez Garrido J."/>
        </authorList>
    </citation>
    <scope>NUCLEOTIDE SEQUENCE</scope>
</reference>
<name>A0AAD1WL99_PELCU</name>
<keyword evidence="7" id="KW-1015">Disulfide bond</keyword>
<dbReference type="PROSITE" id="PS51808">
    <property type="entry name" value="CHCH"/>
    <property type="match status" value="1"/>
</dbReference>
<organism evidence="12 13">
    <name type="scientific">Pelobates cultripes</name>
    <name type="common">Western spadefoot toad</name>
    <dbReference type="NCBI Taxonomy" id="61616"/>
    <lineage>
        <taxon>Eukaryota</taxon>
        <taxon>Metazoa</taxon>
        <taxon>Chordata</taxon>
        <taxon>Craniata</taxon>
        <taxon>Vertebrata</taxon>
        <taxon>Euteleostomi</taxon>
        <taxon>Amphibia</taxon>
        <taxon>Batrachia</taxon>
        <taxon>Anura</taxon>
        <taxon>Pelobatoidea</taxon>
        <taxon>Pelobatidae</taxon>
        <taxon>Pelobates</taxon>
    </lineage>
</organism>
<evidence type="ECO:0000256" key="5">
    <source>
        <dbReference type="ARBA" id="ARBA00023128"/>
    </source>
</evidence>
<feature type="compositionally biased region" description="Basic and acidic residues" evidence="11">
    <location>
        <begin position="73"/>
        <end position="97"/>
    </location>
</feature>
<evidence type="ECO:0000256" key="1">
    <source>
        <dbReference type="ARBA" id="ARBA00002689"/>
    </source>
</evidence>
<comment type="similarity">
    <text evidence="10">Belongs to the MICOS complex subunit Mic19 family. Metazoan Mic25 subfamily.</text>
</comment>
<accession>A0AAD1WL99</accession>
<dbReference type="PANTHER" id="PTHR47609">
    <property type="entry name" value="MICOS COMPLEX SUBUNIT MIC25"/>
    <property type="match status" value="1"/>
</dbReference>
<evidence type="ECO:0000313" key="12">
    <source>
        <dbReference type="EMBL" id="CAH2312023.1"/>
    </source>
</evidence>
<dbReference type="Pfam" id="PF05300">
    <property type="entry name" value="MIC19_MIC25"/>
    <property type="match status" value="1"/>
</dbReference>
<keyword evidence="6" id="KW-0472">Membrane</keyword>
<evidence type="ECO:0000256" key="6">
    <source>
        <dbReference type="ARBA" id="ARBA00023136"/>
    </source>
</evidence>
<dbReference type="GO" id="GO:0061617">
    <property type="term" value="C:MICOS complex"/>
    <property type="evidence" value="ECO:0007669"/>
    <property type="project" value="InterPro"/>
</dbReference>
<feature type="region of interest" description="Disordered" evidence="11">
    <location>
        <begin position="128"/>
        <end position="153"/>
    </location>
</feature>
<dbReference type="Proteomes" id="UP001295444">
    <property type="component" value="Chromosome 08"/>
</dbReference>
<evidence type="ECO:0000256" key="11">
    <source>
        <dbReference type="SAM" id="MobiDB-lite"/>
    </source>
</evidence>
<comment type="function">
    <text evidence="1">Component of the MICOS complex, a large protein complex of the mitochondrial inner membrane that plays crucial roles in the maintenance of crista junctions, inner membrane architecture, and formation of contact sites to the outer membrane.</text>
</comment>
<keyword evidence="3" id="KW-0999">Mitochondrion inner membrane</keyword>
<dbReference type="InterPro" id="IPR042860">
    <property type="entry name" value="MIC25"/>
</dbReference>
<protein>
    <submittedName>
        <fullName evidence="12">MICOS complex subunit mic25</fullName>
    </submittedName>
</protein>
<feature type="region of interest" description="Disordered" evidence="11">
    <location>
        <begin position="24"/>
        <end position="97"/>
    </location>
</feature>
<keyword evidence="5" id="KW-0496">Mitochondrion</keyword>
<evidence type="ECO:0000256" key="4">
    <source>
        <dbReference type="ARBA" id="ARBA00023054"/>
    </source>
</evidence>
<keyword evidence="2" id="KW-0519">Myristate</keyword>
<dbReference type="PANTHER" id="PTHR47609:SF1">
    <property type="entry name" value="MICOS COMPLEX SUBUNIT MIC25"/>
    <property type="match status" value="1"/>
</dbReference>
<keyword evidence="8" id="KW-0449">Lipoprotein</keyword>
<evidence type="ECO:0000256" key="2">
    <source>
        <dbReference type="ARBA" id="ARBA00022707"/>
    </source>
</evidence>
<comment type="subcellular location">
    <subcellularLocation>
        <location evidence="9">Mitochondrion inner membrane</location>
        <topology evidence="9">Lipid-anchor</topology>
    </subcellularLocation>
</comment>
<keyword evidence="4" id="KW-0175">Coiled coil</keyword>
<sequence length="256" mass="29227">MGGSESTSRKVSFGVDEEDRVRVLRGVRLSDSIVSQMKESSVSSKDQHSSQSSGSPISSHTSPSLGEPAKSTLEPESKAEDFHKPTAGGDGHKLADTDDDLYRRYETEQAIIQEELARLAKRERDTAQERLSSSIQREKTYTSQERKRAEQLAKELERKDAELQQQESFYKEQLTSIEKKNLEIYRMTAEQFHTAATNAEFRVKQRSYDPVCMDIQSNILLCYKEHQQELLNCSNLAKEYQNCVRKAQKNLLFNHG</sequence>
<dbReference type="AlphaFoldDB" id="A0AAD1WL99"/>
<evidence type="ECO:0000313" key="13">
    <source>
        <dbReference type="Proteomes" id="UP001295444"/>
    </source>
</evidence>
<evidence type="ECO:0000256" key="3">
    <source>
        <dbReference type="ARBA" id="ARBA00022792"/>
    </source>
</evidence>
<evidence type="ECO:0000256" key="9">
    <source>
        <dbReference type="ARBA" id="ARBA00034476"/>
    </source>
</evidence>
<feature type="compositionally biased region" description="Low complexity" evidence="11">
    <location>
        <begin position="40"/>
        <end position="64"/>
    </location>
</feature>
<evidence type="ECO:0000256" key="8">
    <source>
        <dbReference type="ARBA" id="ARBA00023288"/>
    </source>
</evidence>
<feature type="compositionally biased region" description="Basic and acidic residues" evidence="11">
    <location>
        <begin position="136"/>
        <end position="153"/>
    </location>
</feature>
<keyword evidence="13" id="KW-1185">Reference proteome</keyword>
<dbReference type="EMBL" id="OW240919">
    <property type="protein sequence ID" value="CAH2312023.1"/>
    <property type="molecule type" value="Genomic_DNA"/>
</dbReference>
<proteinExistence type="inferred from homology"/>
<gene>
    <name evidence="12" type="ORF">PECUL_23A048963</name>
</gene>
<evidence type="ECO:0000256" key="10">
    <source>
        <dbReference type="ARBA" id="ARBA00034480"/>
    </source>
</evidence>